<sequence>MKFNLEKVKNPEVAETFKAMLEGKFAPFTVVETANDTDMDTFITFNTAVMDKASQILGKHRRVKKS</sequence>
<comment type="caution">
    <text evidence="1">The sequence shown here is derived from an EMBL/GenBank/DDBJ whole genome shotgun (WGS) entry which is preliminary data.</text>
</comment>
<dbReference type="Proteomes" id="UP001283361">
    <property type="component" value="Unassembled WGS sequence"/>
</dbReference>
<gene>
    <name evidence="1" type="ORF">RRG08_004537</name>
</gene>
<proteinExistence type="predicted"/>
<dbReference type="EMBL" id="JAWDGP010000260">
    <property type="protein sequence ID" value="KAK3802249.1"/>
    <property type="molecule type" value="Genomic_DNA"/>
</dbReference>
<name>A0AAE1BA57_9GAST</name>
<evidence type="ECO:0000313" key="2">
    <source>
        <dbReference type="Proteomes" id="UP001283361"/>
    </source>
</evidence>
<keyword evidence="2" id="KW-1185">Reference proteome</keyword>
<protein>
    <submittedName>
        <fullName evidence="1">Uncharacterized protein</fullName>
    </submittedName>
</protein>
<dbReference type="AlphaFoldDB" id="A0AAE1BA57"/>
<evidence type="ECO:0000313" key="1">
    <source>
        <dbReference type="EMBL" id="KAK3802249.1"/>
    </source>
</evidence>
<reference evidence="1" key="1">
    <citation type="journal article" date="2023" name="G3 (Bethesda)">
        <title>A reference genome for the long-term kleptoplast-retaining sea slug Elysia crispata morphotype clarki.</title>
        <authorList>
            <person name="Eastman K.E."/>
            <person name="Pendleton A.L."/>
            <person name="Shaikh M.A."/>
            <person name="Suttiyut T."/>
            <person name="Ogas R."/>
            <person name="Tomko P."/>
            <person name="Gavelis G."/>
            <person name="Widhalm J.R."/>
            <person name="Wisecaver J.H."/>
        </authorList>
    </citation>
    <scope>NUCLEOTIDE SEQUENCE</scope>
    <source>
        <strain evidence="1">ECLA1</strain>
    </source>
</reference>
<accession>A0AAE1BA57</accession>
<organism evidence="1 2">
    <name type="scientific">Elysia crispata</name>
    <name type="common">lettuce slug</name>
    <dbReference type="NCBI Taxonomy" id="231223"/>
    <lineage>
        <taxon>Eukaryota</taxon>
        <taxon>Metazoa</taxon>
        <taxon>Spiralia</taxon>
        <taxon>Lophotrochozoa</taxon>
        <taxon>Mollusca</taxon>
        <taxon>Gastropoda</taxon>
        <taxon>Heterobranchia</taxon>
        <taxon>Euthyneura</taxon>
        <taxon>Panpulmonata</taxon>
        <taxon>Sacoglossa</taxon>
        <taxon>Placobranchoidea</taxon>
        <taxon>Plakobranchidae</taxon>
        <taxon>Elysia</taxon>
    </lineage>
</organism>